<protein>
    <recommendedName>
        <fullName evidence="1">IraD/Gp25-like domain-containing protein</fullName>
    </recommendedName>
</protein>
<name>A0A2R4CBY9_9BURK</name>
<proteinExistence type="predicted"/>
<accession>A0A2R4CBY9</accession>
<dbReference type="RefSeq" id="WP_107142468.1">
    <property type="nucleotide sequence ID" value="NZ_CP028324.1"/>
</dbReference>
<evidence type="ECO:0000313" key="2">
    <source>
        <dbReference type="EMBL" id="AVR97119.1"/>
    </source>
</evidence>
<dbReference type="KEGG" id="masz:C9I28_16805"/>
<sequence>MTQRSFLGTGWAFPPSFSRAGGTAMVDDDVDIRESLLILLSTRPGERVMRPLYGCNLNALVFEQVSETAIGAIRHAVTSAIERCEPRVQVVLVAVLPGPSMEGILPIEVVYRVRATNTMHNLVYPFYVEAAR</sequence>
<dbReference type="OrthoDB" id="9802846at2"/>
<dbReference type="Gene3D" id="3.10.450.40">
    <property type="match status" value="1"/>
</dbReference>
<keyword evidence="3" id="KW-1185">Reference proteome</keyword>
<dbReference type="Proteomes" id="UP000240505">
    <property type="component" value="Chromosome"/>
</dbReference>
<evidence type="ECO:0000313" key="3">
    <source>
        <dbReference type="Proteomes" id="UP000240505"/>
    </source>
</evidence>
<dbReference type="EMBL" id="CP028324">
    <property type="protein sequence ID" value="AVR97119.1"/>
    <property type="molecule type" value="Genomic_DNA"/>
</dbReference>
<feature type="domain" description="IraD/Gp25-like" evidence="1">
    <location>
        <begin position="29"/>
        <end position="117"/>
    </location>
</feature>
<organism evidence="2 3">
    <name type="scientific">Pseudoduganella armeniaca</name>
    <dbReference type="NCBI Taxonomy" id="2072590"/>
    <lineage>
        <taxon>Bacteria</taxon>
        <taxon>Pseudomonadati</taxon>
        <taxon>Pseudomonadota</taxon>
        <taxon>Betaproteobacteria</taxon>
        <taxon>Burkholderiales</taxon>
        <taxon>Oxalobacteraceae</taxon>
        <taxon>Telluria group</taxon>
        <taxon>Pseudoduganella</taxon>
    </lineage>
</organism>
<dbReference type="AlphaFoldDB" id="A0A2R4CBY9"/>
<reference evidence="2 3" key="1">
    <citation type="submission" date="2018-03" db="EMBL/GenBank/DDBJ databases">
        <title>Massilia armeniaca sp. nov., isolated from desert soil.</title>
        <authorList>
            <person name="Huang H."/>
            <person name="Ren M."/>
        </authorList>
    </citation>
    <scope>NUCLEOTIDE SEQUENCE [LARGE SCALE GENOMIC DNA]</scope>
    <source>
        <strain evidence="2 3">ZMN-3</strain>
    </source>
</reference>
<dbReference type="SUPFAM" id="SSF160719">
    <property type="entry name" value="gpW/gp25-like"/>
    <property type="match status" value="1"/>
</dbReference>
<evidence type="ECO:0000259" key="1">
    <source>
        <dbReference type="Pfam" id="PF04965"/>
    </source>
</evidence>
<dbReference type="Pfam" id="PF04965">
    <property type="entry name" value="GPW_gp25"/>
    <property type="match status" value="1"/>
</dbReference>
<dbReference type="InterPro" id="IPR007048">
    <property type="entry name" value="IraD/Gp25-like"/>
</dbReference>
<gene>
    <name evidence="2" type="ORF">C9I28_16805</name>
</gene>